<evidence type="ECO:0000313" key="3">
    <source>
        <dbReference type="Proteomes" id="UP001056455"/>
    </source>
</evidence>
<feature type="transmembrane region" description="Helical" evidence="1">
    <location>
        <begin position="13"/>
        <end position="34"/>
    </location>
</feature>
<reference evidence="2" key="1">
    <citation type="submission" date="2022-06" db="EMBL/GenBank/DDBJ databases">
        <title>Ornithinimicrobium HY1793.</title>
        <authorList>
            <person name="Huang Y."/>
        </authorList>
    </citation>
    <scope>NUCLEOTIDE SEQUENCE</scope>
    <source>
        <strain evidence="2">HY1793</strain>
    </source>
</reference>
<evidence type="ECO:0000256" key="1">
    <source>
        <dbReference type="SAM" id="Phobius"/>
    </source>
</evidence>
<proteinExistence type="predicted"/>
<dbReference type="InterPro" id="IPR011989">
    <property type="entry name" value="ARM-like"/>
</dbReference>
<dbReference type="InterPro" id="IPR004155">
    <property type="entry name" value="PBS_lyase_HEAT"/>
</dbReference>
<gene>
    <name evidence="2" type="ORF">NF556_19505</name>
</gene>
<dbReference type="InterPro" id="IPR016024">
    <property type="entry name" value="ARM-type_fold"/>
</dbReference>
<keyword evidence="1" id="KW-0472">Membrane</keyword>
<organism evidence="2 3">
    <name type="scientific">Ornithinimicrobium faecis</name>
    <dbReference type="NCBI Taxonomy" id="2934158"/>
    <lineage>
        <taxon>Bacteria</taxon>
        <taxon>Bacillati</taxon>
        <taxon>Actinomycetota</taxon>
        <taxon>Actinomycetes</taxon>
        <taxon>Micrococcales</taxon>
        <taxon>Ornithinimicrobiaceae</taxon>
        <taxon>Ornithinimicrobium</taxon>
    </lineage>
</organism>
<dbReference type="SMART" id="SM00567">
    <property type="entry name" value="EZ_HEAT"/>
    <property type="match status" value="4"/>
</dbReference>
<sequence>MTQVHLQPWILQLALWLMLGVAVVLLLIIAFARLTRRRRTRRQSGELRTLRRDILEVASGDDEEGAARRRLDTLPPRLFRAVLPTLIGLLSKVRGAPARAIVTILIAHGAVTLALNDLTARSGTRRAQSAWMLGLMRRDRSVHRVIPLLEDRDRGAAVTAARSLGMLGDPRAASPLVEALQPGARGRGGLPSWVVVEALVGLGPGAATEIGDALHREDPTTRAAAALALGLGQHVSQLPRVRELVEHERSPDVLAAAAEAIGQLGSLQDVDALTRLSGVDFPRAVRSAALRSLGEIGGAPARDVLSGLLADEDPRIGDLAAEQLCQQGTPGLEVLRGLAQGAGAQGASARYGLMVDSLRRDRPLEMA</sequence>
<evidence type="ECO:0000313" key="2">
    <source>
        <dbReference type="EMBL" id="USQ79746.1"/>
    </source>
</evidence>
<protein>
    <submittedName>
        <fullName evidence="2">HEAT repeat domain-containing protein</fullName>
    </submittedName>
</protein>
<dbReference type="Pfam" id="PF13646">
    <property type="entry name" value="HEAT_2"/>
    <property type="match status" value="2"/>
</dbReference>
<dbReference type="Gene3D" id="1.25.10.10">
    <property type="entry name" value="Leucine-rich Repeat Variant"/>
    <property type="match status" value="2"/>
</dbReference>
<dbReference type="Proteomes" id="UP001056455">
    <property type="component" value="Chromosome"/>
</dbReference>
<keyword evidence="3" id="KW-1185">Reference proteome</keyword>
<dbReference type="SUPFAM" id="SSF48371">
    <property type="entry name" value="ARM repeat"/>
    <property type="match status" value="2"/>
</dbReference>
<keyword evidence="1" id="KW-1133">Transmembrane helix</keyword>
<name>A0ABY4YT17_9MICO</name>
<dbReference type="Pfam" id="PF03130">
    <property type="entry name" value="HEAT_PBS"/>
    <property type="match status" value="1"/>
</dbReference>
<accession>A0ABY4YT17</accession>
<dbReference type="EMBL" id="CP099489">
    <property type="protein sequence ID" value="USQ79746.1"/>
    <property type="molecule type" value="Genomic_DNA"/>
</dbReference>
<keyword evidence="1" id="KW-0812">Transmembrane</keyword>
<dbReference type="RefSeq" id="WP_252592850.1">
    <property type="nucleotide sequence ID" value="NZ_CP099489.1"/>
</dbReference>